<evidence type="ECO:0000313" key="8">
    <source>
        <dbReference type="Proteomes" id="UP001364211"/>
    </source>
</evidence>
<gene>
    <name evidence="7" type="ORF">WJX68_07455</name>
</gene>
<comment type="subcellular location">
    <subcellularLocation>
        <location evidence="1">Cell membrane</location>
        <topology evidence="1">Peripheral membrane protein</topology>
    </subcellularLocation>
</comment>
<dbReference type="InterPro" id="IPR050763">
    <property type="entry name" value="ABC_transporter_ATP-binding"/>
</dbReference>
<keyword evidence="2" id="KW-0813">Transport</keyword>
<protein>
    <submittedName>
        <fullName evidence="7">ABC transporter ATP-binding protein</fullName>
    </submittedName>
</protein>
<evidence type="ECO:0000256" key="5">
    <source>
        <dbReference type="ARBA" id="ARBA00023251"/>
    </source>
</evidence>
<dbReference type="Pfam" id="PF00005">
    <property type="entry name" value="ABC_tran"/>
    <property type="match status" value="1"/>
</dbReference>
<dbReference type="SUPFAM" id="SSF52540">
    <property type="entry name" value="P-loop containing nucleoside triphosphate hydrolases"/>
    <property type="match status" value="1"/>
</dbReference>
<accession>A0ABU8T4B6</accession>
<evidence type="ECO:0000256" key="1">
    <source>
        <dbReference type="ARBA" id="ARBA00004202"/>
    </source>
</evidence>
<name>A0ABU8T4B6_9PSEU</name>
<dbReference type="InterPro" id="IPR003593">
    <property type="entry name" value="AAA+_ATPase"/>
</dbReference>
<evidence type="ECO:0000256" key="3">
    <source>
        <dbReference type="ARBA" id="ARBA00022741"/>
    </source>
</evidence>
<dbReference type="InterPro" id="IPR003439">
    <property type="entry name" value="ABC_transporter-like_ATP-bd"/>
</dbReference>
<dbReference type="Proteomes" id="UP001364211">
    <property type="component" value="Unassembled WGS sequence"/>
</dbReference>
<dbReference type="Gene3D" id="3.40.50.300">
    <property type="entry name" value="P-loop containing nucleotide triphosphate hydrolases"/>
    <property type="match status" value="1"/>
</dbReference>
<keyword evidence="4 7" id="KW-0067">ATP-binding</keyword>
<dbReference type="RefSeq" id="WP_340287372.1">
    <property type="nucleotide sequence ID" value="NZ_JBBJUP010000005.1"/>
</dbReference>
<comment type="caution">
    <text evidence="7">The sequence shown here is derived from an EMBL/GenBank/DDBJ whole genome shotgun (WGS) entry which is preliminary data.</text>
</comment>
<evidence type="ECO:0000313" key="7">
    <source>
        <dbReference type="EMBL" id="MEJ8278764.1"/>
    </source>
</evidence>
<dbReference type="PANTHER" id="PTHR42711:SF17">
    <property type="entry name" value="ABC TRANSPORTER ATP-BINDING PROTEIN"/>
    <property type="match status" value="1"/>
</dbReference>
<proteinExistence type="predicted"/>
<organism evidence="7 8">
    <name type="scientific">Pseudonocardia spirodelae</name>
    <dbReference type="NCBI Taxonomy" id="3133431"/>
    <lineage>
        <taxon>Bacteria</taxon>
        <taxon>Bacillati</taxon>
        <taxon>Actinomycetota</taxon>
        <taxon>Actinomycetes</taxon>
        <taxon>Pseudonocardiales</taxon>
        <taxon>Pseudonocardiaceae</taxon>
        <taxon>Pseudonocardia</taxon>
    </lineage>
</organism>
<dbReference type="CDD" id="cd03230">
    <property type="entry name" value="ABC_DR_subfamily_A"/>
    <property type="match status" value="1"/>
</dbReference>
<keyword evidence="8" id="KW-1185">Reference proteome</keyword>
<sequence>MSAPVQLRGVTRRYGDTVALDDVDLDLEAGSLTGLLGPNGAGKSTLVNLVSGLRRPDHGTVRLFGGDPRDAANRVALGTTPQQTGLPDTLRVGEIVRFVGAHFPDPVPAGELLERFGLSGLWRRQAGGLSGGQKRRLALALAFAGRPRLVLLDEPTTGLDVEGRRALWDAVRAFHQDGGTVLLTTHYLDEIETLAERVVVLAGGRIRADGDVDAVRGAVRAGRVSFRTTVAVPDLPGVEHAGRDGDRVVLHTTDPDALVRALVRHDVPFTDLGVARASLEDAFLTLTGGTR</sequence>
<evidence type="ECO:0000259" key="6">
    <source>
        <dbReference type="PROSITE" id="PS50893"/>
    </source>
</evidence>
<keyword evidence="5" id="KW-0046">Antibiotic resistance</keyword>
<dbReference type="InterPro" id="IPR017871">
    <property type="entry name" value="ABC_transporter-like_CS"/>
</dbReference>
<reference evidence="7 8" key="1">
    <citation type="submission" date="2024-03" db="EMBL/GenBank/DDBJ databases">
        <title>Draft genome sequence of Pseudonocardia sp. DW16-2.</title>
        <authorList>
            <person name="Duangmal K."/>
        </authorList>
    </citation>
    <scope>NUCLEOTIDE SEQUENCE [LARGE SCALE GENOMIC DNA]</scope>
    <source>
        <strain evidence="7 8">DW16-2</strain>
    </source>
</reference>
<dbReference type="PANTHER" id="PTHR42711">
    <property type="entry name" value="ABC TRANSPORTER ATP-BINDING PROTEIN"/>
    <property type="match status" value="1"/>
</dbReference>
<dbReference type="GO" id="GO:0005524">
    <property type="term" value="F:ATP binding"/>
    <property type="evidence" value="ECO:0007669"/>
    <property type="project" value="UniProtKB-KW"/>
</dbReference>
<keyword evidence="3" id="KW-0547">Nucleotide-binding</keyword>
<dbReference type="SMART" id="SM00382">
    <property type="entry name" value="AAA"/>
    <property type="match status" value="1"/>
</dbReference>
<dbReference type="EMBL" id="JBBJUP010000005">
    <property type="protein sequence ID" value="MEJ8278764.1"/>
    <property type="molecule type" value="Genomic_DNA"/>
</dbReference>
<evidence type="ECO:0000256" key="2">
    <source>
        <dbReference type="ARBA" id="ARBA00022448"/>
    </source>
</evidence>
<dbReference type="PROSITE" id="PS00211">
    <property type="entry name" value="ABC_TRANSPORTER_1"/>
    <property type="match status" value="1"/>
</dbReference>
<evidence type="ECO:0000256" key="4">
    <source>
        <dbReference type="ARBA" id="ARBA00022840"/>
    </source>
</evidence>
<feature type="domain" description="ABC transporter" evidence="6">
    <location>
        <begin position="5"/>
        <end position="228"/>
    </location>
</feature>
<dbReference type="PROSITE" id="PS50893">
    <property type="entry name" value="ABC_TRANSPORTER_2"/>
    <property type="match status" value="1"/>
</dbReference>
<dbReference type="InterPro" id="IPR027417">
    <property type="entry name" value="P-loop_NTPase"/>
</dbReference>